<evidence type="ECO:0000256" key="1">
    <source>
        <dbReference type="ARBA" id="ARBA00004123"/>
    </source>
</evidence>
<keyword evidence="13" id="KW-1185">Reference proteome</keyword>
<dbReference type="InterPro" id="IPR000679">
    <property type="entry name" value="Znf_GATA"/>
</dbReference>
<feature type="domain" description="GATA-type" evidence="11">
    <location>
        <begin position="331"/>
        <end position="384"/>
    </location>
</feature>
<name>A0ABD1F4N8_HYPHA</name>
<dbReference type="GO" id="GO:0003677">
    <property type="term" value="F:DNA binding"/>
    <property type="evidence" value="ECO:0007669"/>
    <property type="project" value="UniProtKB-KW"/>
</dbReference>
<dbReference type="PRINTS" id="PR00619">
    <property type="entry name" value="GATAZNFINGER"/>
</dbReference>
<proteinExistence type="predicted"/>
<sequence length="511" mass="55986">MKTKPSYQHTYDVQYTDTATPYSPASQTEGAELSPASRPATPLEFTTYQPNEAEQDNYHAALNLIRGENGTFFRFDEVQIEETPTGTFLQLGASQAAMSNGTSPQQSETPSPGSPNRGTAYSSLALSQNTTNDQNVSIIEPVTAQLTQLTSHISYTGGLDTSNNTFTSLYSRNSGYNAPTMHYYNTGSPEMHAQNQLWTNSTGVGSNNNLLTEDYPGAVTSLPNTTTLPAFNRLSTFQNSPRTNACSTMGYQDFPYGDCVTGTYRIPPPAPQKRMSAAGTLSAMAAEPGTGGVGEYYKNYYGGYNGATRNPMTPSTINTEEKSSRRLSASRRAGLTCTNCQTNVTALWRRNTQGEPVCNACGLYYKLHSVNRPLSMKKDTIQTRKRKPKGSKLSQSRSNPASNKASLNNRIKVEHCVKLESTGLDSFNLTQLQQTNSNFMYQNQAHLSPYSSPQNLSQNDYYNVLPNTASPSPQSNHSESPHSPLMLNNNNTKVIIHDHNLERPTVVSLTQ</sequence>
<dbReference type="CDD" id="cd00202">
    <property type="entry name" value="ZnF_GATA"/>
    <property type="match status" value="1"/>
</dbReference>
<comment type="subcellular location">
    <subcellularLocation>
        <location evidence="1">Nucleus</location>
    </subcellularLocation>
</comment>
<evidence type="ECO:0000259" key="11">
    <source>
        <dbReference type="PROSITE" id="PS50114"/>
    </source>
</evidence>
<dbReference type="PROSITE" id="PS00344">
    <property type="entry name" value="GATA_ZN_FINGER_1"/>
    <property type="match status" value="1"/>
</dbReference>
<dbReference type="SMART" id="SM00401">
    <property type="entry name" value="ZnF_GATA"/>
    <property type="match status" value="1"/>
</dbReference>
<dbReference type="Pfam" id="PF00320">
    <property type="entry name" value="GATA"/>
    <property type="match status" value="1"/>
</dbReference>
<keyword evidence="2" id="KW-0479">Metal-binding</keyword>
<keyword evidence="5" id="KW-0805">Transcription regulation</keyword>
<evidence type="ECO:0000256" key="6">
    <source>
        <dbReference type="ARBA" id="ARBA00023125"/>
    </source>
</evidence>
<dbReference type="InterPro" id="IPR039355">
    <property type="entry name" value="Transcription_factor_GATA"/>
</dbReference>
<evidence type="ECO:0000256" key="10">
    <source>
        <dbReference type="SAM" id="MobiDB-lite"/>
    </source>
</evidence>
<feature type="compositionally biased region" description="Polar residues" evidence="10">
    <location>
        <begin position="1"/>
        <end position="29"/>
    </location>
</feature>
<accession>A0ABD1F4N8</accession>
<dbReference type="PROSITE" id="PS50114">
    <property type="entry name" value="GATA_ZN_FINGER_2"/>
    <property type="match status" value="1"/>
</dbReference>
<feature type="region of interest" description="Disordered" evidence="10">
    <location>
        <begin position="375"/>
        <end position="407"/>
    </location>
</feature>
<reference evidence="12 13" key="1">
    <citation type="submission" date="2024-05" db="EMBL/GenBank/DDBJ databases">
        <title>Genetic variation in Jamaican populations of the coffee berry borer (Hypothenemus hampei).</title>
        <authorList>
            <person name="Errbii M."/>
            <person name="Myrie A."/>
        </authorList>
    </citation>
    <scope>NUCLEOTIDE SEQUENCE [LARGE SCALE GENOMIC DNA]</scope>
    <source>
        <strain evidence="12">JA-Hopewell-2020-01-JO</strain>
        <tissue evidence="12">Whole body</tissue>
    </source>
</reference>
<keyword evidence="4" id="KW-0862">Zinc</keyword>
<keyword evidence="7" id="KW-0804">Transcription</keyword>
<evidence type="ECO:0000313" key="12">
    <source>
        <dbReference type="EMBL" id="KAL1512562.1"/>
    </source>
</evidence>
<dbReference type="SUPFAM" id="SSF57716">
    <property type="entry name" value="Glucocorticoid receptor-like (DNA-binding domain)"/>
    <property type="match status" value="1"/>
</dbReference>
<feature type="region of interest" description="Disordered" evidence="10">
    <location>
        <begin position="95"/>
        <end position="121"/>
    </location>
</feature>
<feature type="compositionally biased region" description="Polar residues" evidence="10">
    <location>
        <begin position="392"/>
        <end position="407"/>
    </location>
</feature>
<feature type="compositionally biased region" description="Polar residues" evidence="10">
    <location>
        <begin position="450"/>
        <end position="478"/>
    </location>
</feature>
<dbReference type="InterPro" id="IPR013088">
    <property type="entry name" value="Znf_NHR/GATA"/>
</dbReference>
<keyword evidence="6" id="KW-0238">DNA-binding</keyword>
<dbReference type="PANTHER" id="PTHR10071:SF337">
    <property type="entry name" value="GATA-BINDING FACTOR A"/>
    <property type="match status" value="1"/>
</dbReference>
<gene>
    <name evidence="12" type="ORF">ABEB36_002138</name>
</gene>
<dbReference type="AlphaFoldDB" id="A0ABD1F4N8"/>
<dbReference type="PANTHER" id="PTHR10071">
    <property type="entry name" value="TRANSCRIPTION FACTOR GATA FAMILY MEMBER"/>
    <property type="match status" value="1"/>
</dbReference>
<dbReference type="FunFam" id="3.30.50.10:FF:000032">
    <property type="entry name" value="Transcription factor GATA-3"/>
    <property type="match status" value="1"/>
</dbReference>
<evidence type="ECO:0000256" key="4">
    <source>
        <dbReference type="ARBA" id="ARBA00022833"/>
    </source>
</evidence>
<comment type="caution">
    <text evidence="12">The sequence shown here is derived from an EMBL/GenBank/DDBJ whole genome shotgun (WGS) entry which is preliminary data.</text>
</comment>
<keyword evidence="8" id="KW-0539">Nucleus</keyword>
<feature type="region of interest" description="Disordered" evidence="10">
    <location>
        <begin position="1"/>
        <end position="43"/>
    </location>
</feature>
<evidence type="ECO:0000313" key="13">
    <source>
        <dbReference type="Proteomes" id="UP001566132"/>
    </source>
</evidence>
<organism evidence="12 13">
    <name type="scientific">Hypothenemus hampei</name>
    <name type="common">Coffee berry borer</name>
    <dbReference type="NCBI Taxonomy" id="57062"/>
    <lineage>
        <taxon>Eukaryota</taxon>
        <taxon>Metazoa</taxon>
        <taxon>Ecdysozoa</taxon>
        <taxon>Arthropoda</taxon>
        <taxon>Hexapoda</taxon>
        <taxon>Insecta</taxon>
        <taxon>Pterygota</taxon>
        <taxon>Neoptera</taxon>
        <taxon>Endopterygota</taxon>
        <taxon>Coleoptera</taxon>
        <taxon>Polyphaga</taxon>
        <taxon>Cucujiformia</taxon>
        <taxon>Curculionidae</taxon>
        <taxon>Scolytinae</taxon>
        <taxon>Hypothenemus</taxon>
    </lineage>
</organism>
<feature type="region of interest" description="Disordered" evidence="10">
    <location>
        <begin position="450"/>
        <end position="488"/>
    </location>
</feature>
<evidence type="ECO:0000256" key="5">
    <source>
        <dbReference type="ARBA" id="ARBA00023015"/>
    </source>
</evidence>
<dbReference type="GO" id="GO:0008270">
    <property type="term" value="F:zinc ion binding"/>
    <property type="evidence" value="ECO:0007669"/>
    <property type="project" value="UniProtKB-KW"/>
</dbReference>
<protein>
    <recommendedName>
        <fullName evidence="11">GATA-type domain-containing protein</fullName>
    </recommendedName>
</protein>
<keyword evidence="3 9" id="KW-0863">Zinc-finger</keyword>
<evidence type="ECO:0000256" key="7">
    <source>
        <dbReference type="ARBA" id="ARBA00023163"/>
    </source>
</evidence>
<dbReference type="EMBL" id="JBDJPC010000002">
    <property type="protein sequence ID" value="KAL1512562.1"/>
    <property type="molecule type" value="Genomic_DNA"/>
</dbReference>
<evidence type="ECO:0000256" key="9">
    <source>
        <dbReference type="PROSITE-ProRule" id="PRU00094"/>
    </source>
</evidence>
<dbReference type="GO" id="GO:0005634">
    <property type="term" value="C:nucleus"/>
    <property type="evidence" value="ECO:0007669"/>
    <property type="project" value="UniProtKB-SubCell"/>
</dbReference>
<evidence type="ECO:0000256" key="2">
    <source>
        <dbReference type="ARBA" id="ARBA00022723"/>
    </source>
</evidence>
<evidence type="ECO:0000256" key="3">
    <source>
        <dbReference type="ARBA" id="ARBA00022771"/>
    </source>
</evidence>
<dbReference type="Gene3D" id="3.30.50.10">
    <property type="entry name" value="Erythroid Transcription Factor GATA-1, subunit A"/>
    <property type="match status" value="1"/>
</dbReference>
<dbReference type="Proteomes" id="UP001566132">
    <property type="component" value="Unassembled WGS sequence"/>
</dbReference>
<evidence type="ECO:0000256" key="8">
    <source>
        <dbReference type="ARBA" id="ARBA00023242"/>
    </source>
</evidence>